<dbReference type="Gene3D" id="3.40.50.300">
    <property type="entry name" value="P-loop containing nucleotide triphosphate hydrolases"/>
    <property type="match status" value="2"/>
</dbReference>
<evidence type="ECO:0000256" key="4">
    <source>
        <dbReference type="ARBA" id="ARBA00022763"/>
    </source>
</evidence>
<keyword evidence="7" id="KW-0269">Exonuclease</keyword>
<dbReference type="SUPFAM" id="SSF52980">
    <property type="entry name" value="Restriction endonuclease-like"/>
    <property type="match status" value="1"/>
</dbReference>
<proteinExistence type="inferred from homology"/>
<evidence type="ECO:0000313" key="20">
    <source>
        <dbReference type="Proteomes" id="UP000243528"/>
    </source>
</evidence>
<protein>
    <recommendedName>
        <fullName evidence="13">DNA 3'-5' helicase</fullName>
        <ecNumber evidence="13">5.6.2.4</ecNumber>
    </recommendedName>
</protein>
<feature type="compositionally biased region" description="Low complexity" evidence="16">
    <location>
        <begin position="8"/>
        <end position="51"/>
    </location>
</feature>
<dbReference type="InterPro" id="IPR000212">
    <property type="entry name" value="DNA_helicase_UvrD/REP"/>
</dbReference>
<comment type="caution">
    <text evidence="19">The sequence shown here is derived from an EMBL/GenBank/DDBJ whole genome shotgun (WGS) entry which is preliminary data.</text>
</comment>
<dbReference type="PROSITE" id="PS51198">
    <property type="entry name" value="UVRD_HELICASE_ATP_BIND"/>
    <property type="match status" value="1"/>
</dbReference>
<dbReference type="Gene3D" id="3.90.320.10">
    <property type="match status" value="1"/>
</dbReference>
<dbReference type="InterPro" id="IPR011335">
    <property type="entry name" value="Restrct_endonuc-II-like"/>
</dbReference>
<keyword evidence="6 15" id="KW-0347">Helicase</keyword>
<dbReference type="InterPro" id="IPR038726">
    <property type="entry name" value="PDDEXK_AddAB-type"/>
</dbReference>
<feature type="region of interest" description="Disordered" evidence="16">
    <location>
        <begin position="1016"/>
        <end position="1052"/>
    </location>
</feature>
<evidence type="ECO:0000256" key="16">
    <source>
        <dbReference type="SAM" id="MobiDB-lite"/>
    </source>
</evidence>
<evidence type="ECO:0000256" key="5">
    <source>
        <dbReference type="ARBA" id="ARBA00022801"/>
    </source>
</evidence>
<gene>
    <name evidence="19" type="ORF">CLV30_112146</name>
</gene>
<dbReference type="PROSITE" id="PS51217">
    <property type="entry name" value="UVRD_HELICASE_CTER"/>
    <property type="match status" value="1"/>
</dbReference>
<sequence length="1099" mass="117033">MRRSADQPAVRLVRAASSAAPGARNDAPVADAPAAPGTTVAPDTPDPGATAHPGATADHGTTADPEASPIRLDAAQRRAVERRGGPALLLAGPGTGKTTTIVEAVAHRVEQDGLRPEQVLVLTFGRRAAAELRERITRRLARTVREPLARTFHSYAFGLVRREAVAAGEATPRLLGGAEQDVLVRDLLRGDVEQLGADYWPERLRPALLTRGFAGELRDLMMRAFERGVGPDELAELGERHGRDDWVAAARFAHQYGGVTAFRHPPSYDQAELVRSAAGLLRDDPTLLARERAAYPFVVVDEYQDVDPAQEDLLRLLCAGGRDLLVVGDPDQSIYGFRGAEPEAIRRFDERFPAADGSPAEVVALTESRRSGPRLLDASRRVAARLGGPFRHRELTAADTSAAGEVSVHVLASASQEAAFIASRLRAAHLLDDVPWSSMAVLVRSASAVPVLRRALTGAGVPVDVRLDDVPLVEQAPVRALLTVLEFAAGVRELDVQTALDLITGPFGGADALAIRRLRQELRAGELAAGGERSSGELLVEALTDPDVLAGLDDDAVRPAERMASLLTAGRTAAEADGATAEDVLWAVWSRSGLEARWTRAAVGGGRSSAAADADLDAMVALFDAAARYVDRMPGAGPAGFAEHVRDQQLPADTSGPAGPQSASVSVLTAHAAKGLEWDVVAVAGAQEGVWPDVRERGSLLRTEVLVDLVARRDDSDVTRASARLAEERRLFYVAVTRASSRLYVTAVSNEDEQPSRFLDDIDPLPADAEPERVVQSPGRGLSLPAVTAELRGVVCDPDEPEQRRAGAAHQLARLAAAGVAAADPDHWYGMRELSVPEPLGEPGTPVRISPSKVEEFNRCELRWLLKACGATDGDLGRAGVGSLIHDLAERAAAEGWSDDKLLTELDNAWPSMDVGTGWVAAREYARARDMVERLGRWLRANPRTLVGAEVSFDVPVGSARLVGRVDRLDADGQGRLVVVDYKTGTYAPTAAELGEHAQLATYQLAVEHGAFDDVAEGSRSSGGASLVQLGKPSKGEAREQTQPPLGDADDPAWAHELVEETAAGMRRPTFRARKGGWCAVCPARPSCPAFPEGEQVTP</sequence>
<keyword evidence="4" id="KW-0227">DNA damage</keyword>
<comment type="catalytic activity">
    <reaction evidence="14">
        <text>ATP + H2O = ADP + phosphate + H(+)</text>
        <dbReference type="Rhea" id="RHEA:13065"/>
        <dbReference type="ChEBI" id="CHEBI:15377"/>
        <dbReference type="ChEBI" id="CHEBI:15378"/>
        <dbReference type="ChEBI" id="CHEBI:30616"/>
        <dbReference type="ChEBI" id="CHEBI:43474"/>
        <dbReference type="ChEBI" id="CHEBI:456216"/>
        <dbReference type="EC" id="5.6.2.4"/>
    </reaction>
</comment>
<dbReference type="InterPro" id="IPR014016">
    <property type="entry name" value="UvrD-like_ATP-bd"/>
</dbReference>
<dbReference type="PANTHER" id="PTHR11070:SF59">
    <property type="entry name" value="DNA 3'-5' HELICASE"/>
    <property type="match status" value="1"/>
</dbReference>
<feature type="domain" description="UvrD-like helicase C-terminal" evidence="18">
    <location>
        <begin position="373"/>
        <end position="675"/>
    </location>
</feature>
<evidence type="ECO:0000256" key="3">
    <source>
        <dbReference type="ARBA" id="ARBA00022741"/>
    </source>
</evidence>
<evidence type="ECO:0000256" key="10">
    <source>
        <dbReference type="ARBA" id="ARBA00023204"/>
    </source>
</evidence>
<feature type="domain" description="UvrD-like helicase ATP-binding" evidence="17">
    <location>
        <begin position="70"/>
        <end position="372"/>
    </location>
</feature>
<keyword evidence="20" id="KW-1185">Reference proteome</keyword>
<dbReference type="Gene3D" id="1.10.486.10">
    <property type="entry name" value="PCRA, domain 4"/>
    <property type="match status" value="1"/>
</dbReference>
<keyword evidence="8 15" id="KW-0067">ATP-binding</keyword>
<comment type="catalytic activity">
    <reaction evidence="12">
        <text>Couples ATP hydrolysis with the unwinding of duplex DNA by translocating in the 3'-5' direction.</text>
        <dbReference type="EC" id="5.6.2.4"/>
    </reaction>
</comment>
<keyword evidence="11" id="KW-0413">Isomerase</keyword>
<comment type="similarity">
    <text evidence="1">Belongs to the helicase family. UvrD subfamily.</text>
</comment>
<evidence type="ECO:0000256" key="7">
    <source>
        <dbReference type="ARBA" id="ARBA00022839"/>
    </source>
</evidence>
<evidence type="ECO:0000256" key="1">
    <source>
        <dbReference type="ARBA" id="ARBA00009922"/>
    </source>
</evidence>
<keyword evidence="10" id="KW-0234">DNA repair</keyword>
<dbReference type="Pfam" id="PF00580">
    <property type="entry name" value="UvrD-helicase"/>
    <property type="match status" value="1"/>
</dbReference>
<evidence type="ECO:0000256" key="9">
    <source>
        <dbReference type="ARBA" id="ARBA00023125"/>
    </source>
</evidence>
<accession>A0A2P8DXG9</accession>
<dbReference type="Proteomes" id="UP000243528">
    <property type="component" value="Unassembled WGS sequence"/>
</dbReference>
<evidence type="ECO:0000259" key="17">
    <source>
        <dbReference type="PROSITE" id="PS51198"/>
    </source>
</evidence>
<dbReference type="Pfam" id="PF12705">
    <property type="entry name" value="PDDEXK_1"/>
    <property type="match status" value="1"/>
</dbReference>
<dbReference type="AlphaFoldDB" id="A0A2P8DXG9"/>
<dbReference type="GO" id="GO:0043138">
    <property type="term" value="F:3'-5' DNA helicase activity"/>
    <property type="evidence" value="ECO:0007669"/>
    <property type="project" value="UniProtKB-EC"/>
</dbReference>
<dbReference type="Gene3D" id="1.10.10.160">
    <property type="match status" value="1"/>
</dbReference>
<organism evidence="19 20">
    <name type="scientific">Haloactinopolyspora alba</name>
    <dbReference type="NCBI Taxonomy" id="648780"/>
    <lineage>
        <taxon>Bacteria</taxon>
        <taxon>Bacillati</taxon>
        <taxon>Actinomycetota</taxon>
        <taxon>Actinomycetes</taxon>
        <taxon>Jiangellales</taxon>
        <taxon>Jiangellaceae</taxon>
        <taxon>Haloactinopolyspora</taxon>
    </lineage>
</organism>
<keyword evidence="2" id="KW-0540">Nuclease</keyword>
<keyword evidence="3 15" id="KW-0547">Nucleotide-binding</keyword>
<reference evidence="19 20" key="1">
    <citation type="submission" date="2018-03" db="EMBL/GenBank/DDBJ databases">
        <title>Genomic Encyclopedia of Archaeal and Bacterial Type Strains, Phase II (KMG-II): from individual species to whole genera.</title>
        <authorList>
            <person name="Goeker M."/>
        </authorList>
    </citation>
    <scope>NUCLEOTIDE SEQUENCE [LARGE SCALE GENOMIC DNA]</scope>
    <source>
        <strain evidence="19 20">DSM 45211</strain>
    </source>
</reference>
<keyword evidence="5 15" id="KW-0378">Hydrolase</keyword>
<evidence type="ECO:0000256" key="8">
    <source>
        <dbReference type="ARBA" id="ARBA00022840"/>
    </source>
</evidence>
<keyword evidence="9" id="KW-0238">DNA-binding</keyword>
<evidence type="ECO:0000259" key="18">
    <source>
        <dbReference type="PROSITE" id="PS51217"/>
    </source>
</evidence>
<evidence type="ECO:0000256" key="11">
    <source>
        <dbReference type="ARBA" id="ARBA00023235"/>
    </source>
</evidence>
<evidence type="ECO:0000256" key="2">
    <source>
        <dbReference type="ARBA" id="ARBA00022722"/>
    </source>
</evidence>
<evidence type="ECO:0000313" key="19">
    <source>
        <dbReference type="EMBL" id="PSL01906.1"/>
    </source>
</evidence>
<dbReference type="InterPro" id="IPR013986">
    <property type="entry name" value="DExx_box_DNA_helicase_dom_sf"/>
</dbReference>
<dbReference type="GO" id="GO:0003677">
    <property type="term" value="F:DNA binding"/>
    <property type="evidence" value="ECO:0007669"/>
    <property type="project" value="UniProtKB-KW"/>
</dbReference>
<feature type="binding site" evidence="15">
    <location>
        <begin position="91"/>
        <end position="98"/>
    </location>
    <ligand>
        <name>ATP</name>
        <dbReference type="ChEBI" id="CHEBI:30616"/>
    </ligand>
</feature>
<evidence type="ECO:0000256" key="6">
    <source>
        <dbReference type="ARBA" id="ARBA00022806"/>
    </source>
</evidence>
<dbReference type="InterPro" id="IPR027417">
    <property type="entry name" value="P-loop_NTPase"/>
</dbReference>
<dbReference type="SUPFAM" id="SSF52540">
    <property type="entry name" value="P-loop containing nucleoside triphosphate hydrolases"/>
    <property type="match status" value="1"/>
</dbReference>
<evidence type="ECO:0000256" key="14">
    <source>
        <dbReference type="ARBA" id="ARBA00048988"/>
    </source>
</evidence>
<dbReference type="GO" id="GO:0033202">
    <property type="term" value="C:DNA helicase complex"/>
    <property type="evidence" value="ECO:0007669"/>
    <property type="project" value="TreeGrafter"/>
</dbReference>
<dbReference type="InterPro" id="IPR011604">
    <property type="entry name" value="PDDEXK-like_dom_sf"/>
</dbReference>
<dbReference type="GO" id="GO:0005829">
    <property type="term" value="C:cytosol"/>
    <property type="evidence" value="ECO:0007669"/>
    <property type="project" value="TreeGrafter"/>
</dbReference>
<name>A0A2P8DXG9_9ACTN</name>
<dbReference type="EC" id="5.6.2.4" evidence="13"/>
<dbReference type="PANTHER" id="PTHR11070">
    <property type="entry name" value="UVRD / RECB / PCRA DNA HELICASE FAMILY MEMBER"/>
    <property type="match status" value="1"/>
</dbReference>
<dbReference type="EMBL" id="PYGE01000012">
    <property type="protein sequence ID" value="PSL01906.1"/>
    <property type="molecule type" value="Genomic_DNA"/>
</dbReference>
<evidence type="ECO:0000256" key="13">
    <source>
        <dbReference type="ARBA" id="ARBA00034808"/>
    </source>
</evidence>
<dbReference type="GO" id="GO:0000725">
    <property type="term" value="P:recombinational repair"/>
    <property type="evidence" value="ECO:0007669"/>
    <property type="project" value="TreeGrafter"/>
</dbReference>
<dbReference type="InterPro" id="IPR014017">
    <property type="entry name" value="DNA_helicase_UvrD-like_C"/>
</dbReference>
<dbReference type="CDD" id="cd17932">
    <property type="entry name" value="DEXQc_UvrD"/>
    <property type="match status" value="1"/>
</dbReference>
<evidence type="ECO:0000256" key="12">
    <source>
        <dbReference type="ARBA" id="ARBA00034617"/>
    </source>
</evidence>
<dbReference type="Pfam" id="PF13361">
    <property type="entry name" value="UvrD_C"/>
    <property type="match status" value="1"/>
</dbReference>
<evidence type="ECO:0000256" key="15">
    <source>
        <dbReference type="PROSITE-ProRule" id="PRU00560"/>
    </source>
</evidence>
<dbReference type="GO" id="GO:0004527">
    <property type="term" value="F:exonuclease activity"/>
    <property type="evidence" value="ECO:0007669"/>
    <property type="project" value="UniProtKB-KW"/>
</dbReference>
<feature type="region of interest" description="Disordered" evidence="16">
    <location>
        <begin position="1"/>
        <end position="70"/>
    </location>
</feature>
<dbReference type="OrthoDB" id="5240387at2"/>
<dbReference type="GO" id="GO:0005524">
    <property type="term" value="F:ATP binding"/>
    <property type="evidence" value="ECO:0007669"/>
    <property type="project" value="UniProtKB-UniRule"/>
</dbReference>